<accession>A0A1M6JGM5</accession>
<dbReference type="AlphaFoldDB" id="A0A1M6JGM5"/>
<dbReference type="RefSeq" id="WP_073104910.1">
    <property type="nucleotide sequence ID" value="NZ_FQZY01000009.1"/>
</dbReference>
<keyword evidence="2" id="KW-0812">Transmembrane</keyword>
<sequence length="77" mass="8786">MENLKKVFKMVEMFFNRDWTFWEKVLMVADCILFGILLGAIWSPKREKSTAFGSFNSGNGCGNIADKKADADDENEE</sequence>
<feature type="region of interest" description="Disordered" evidence="1">
    <location>
        <begin position="54"/>
        <end position="77"/>
    </location>
</feature>
<evidence type="ECO:0000256" key="1">
    <source>
        <dbReference type="SAM" id="MobiDB-lite"/>
    </source>
</evidence>
<evidence type="ECO:0000313" key="4">
    <source>
        <dbReference type="Proteomes" id="UP000184301"/>
    </source>
</evidence>
<reference evidence="3 4" key="1">
    <citation type="submission" date="2016-11" db="EMBL/GenBank/DDBJ databases">
        <authorList>
            <person name="Jaros S."/>
            <person name="Januszkiewicz K."/>
            <person name="Wedrychowicz H."/>
        </authorList>
    </citation>
    <scope>NUCLEOTIDE SEQUENCE [LARGE SCALE GENOMIC DNA]</scope>
    <source>
        <strain evidence="3 4">DSM 15480</strain>
    </source>
</reference>
<dbReference type="EMBL" id="FQZY01000009">
    <property type="protein sequence ID" value="SHJ45815.1"/>
    <property type="molecule type" value="Genomic_DNA"/>
</dbReference>
<name>A0A1M6JGM5_9FIRM</name>
<evidence type="ECO:0000256" key="2">
    <source>
        <dbReference type="SAM" id="Phobius"/>
    </source>
</evidence>
<keyword evidence="2" id="KW-1133">Transmembrane helix</keyword>
<keyword evidence="2" id="KW-0472">Membrane</keyword>
<dbReference type="STRING" id="1121950.SAMN02745243_00635"/>
<protein>
    <submittedName>
        <fullName evidence="3">Uncharacterized protein</fullName>
    </submittedName>
</protein>
<organism evidence="3 4">
    <name type="scientific">Hespellia stercorisuis DSM 15480</name>
    <dbReference type="NCBI Taxonomy" id="1121950"/>
    <lineage>
        <taxon>Bacteria</taxon>
        <taxon>Bacillati</taxon>
        <taxon>Bacillota</taxon>
        <taxon>Clostridia</taxon>
        <taxon>Lachnospirales</taxon>
        <taxon>Lachnospiraceae</taxon>
        <taxon>Hespellia</taxon>
    </lineage>
</organism>
<dbReference type="OrthoDB" id="2914590at2"/>
<dbReference type="Proteomes" id="UP000184301">
    <property type="component" value="Unassembled WGS sequence"/>
</dbReference>
<evidence type="ECO:0000313" key="3">
    <source>
        <dbReference type="EMBL" id="SHJ45815.1"/>
    </source>
</evidence>
<keyword evidence="4" id="KW-1185">Reference proteome</keyword>
<proteinExistence type="predicted"/>
<feature type="transmembrane region" description="Helical" evidence="2">
    <location>
        <begin position="21"/>
        <end position="42"/>
    </location>
</feature>
<gene>
    <name evidence="3" type="ORF">SAMN02745243_00635</name>
</gene>